<comment type="caution">
    <text evidence="1">The sequence shown here is derived from an EMBL/GenBank/DDBJ whole genome shotgun (WGS) entry which is preliminary data.</text>
</comment>
<gene>
    <name evidence="1" type="ORF">GMARGA_LOCUS36784</name>
</gene>
<accession>A0ABN7X0P8</accession>
<reference evidence="1 2" key="1">
    <citation type="submission" date="2021-06" db="EMBL/GenBank/DDBJ databases">
        <authorList>
            <person name="Kallberg Y."/>
            <person name="Tangrot J."/>
            <person name="Rosling A."/>
        </authorList>
    </citation>
    <scope>NUCLEOTIDE SEQUENCE [LARGE SCALE GENOMIC DNA]</scope>
    <source>
        <strain evidence="1 2">120-4 pot B 10/14</strain>
    </source>
</reference>
<sequence>MFLIQKKNLSYSGVPKNSYGLRVLDEGYKETPKANAKLENLALDLIKTIYREIISRKKLERYKSPIFKIYQKSTEMIIEEIDKLAKLWNFVKTDNADYRIYSNHKNRIRVENNKFSSNEKMEKISDPKKKKIGGLEQYYQGRTKLRKDKK</sequence>
<dbReference type="EMBL" id="CAJVQB010073907">
    <property type="protein sequence ID" value="CAG8843890.1"/>
    <property type="molecule type" value="Genomic_DNA"/>
</dbReference>
<name>A0ABN7X0P8_GIGMA</name>
<evidence type="ECO:0000313" key="1">
    <source>
        <dbReference type="EMBL" id="CAG8843890.1"/>
    </source>
</evidence>
<keyword evidence="2" id="KW-1185">Reference proteome</keyword>
<dbReference type="Proteomes" id="UP000789901">
    <property type="component" value="Unassembled WGS sequence"/>
</dbReference>
<proteinExistence type="predicted"/>
<protein>
    <submittedName>
        <fullName evidence="1">7957_t:CDS:1</fullName>
    </submittedName>
</protein>
<organism evidence="1 2">
    <name type="scientific">Gigaspora margarita</name>
    <dbReference type="NCBI Taxonomy" id="4874"/>
    <lineage>
        <taxon>Eukaryota</taxon>
        <taxon>Fungi</taxon>
        <taxon>Fungi incertae sedis</taxon>
        <taxon>Mucoromycota</taxon>
        <taxon>Glomeromycotina</taxon>
        <taxon>Glomeromycetes</taxon>
        <taxon>Diversisporales</taxon>
        <taxon>Gigasporaceae</taxon>
        <taxon>Gigaspora</taxon>
    </lineage>
</organism>
<feature type="non-terminal residue" evidence="1">
    <location>
        <position position="150"/>
    </location>
</feature>
<evidence type="ECO:0000313" key="2">
    <source>
        <dbReference type="Proteomes" id="UP000789901"/>
    </source>
</evidence>